<evidence type="ECO:0000256" key="1">
    <source>
        <dbReference type="ARBA" id="ARBA00004141"/>
    </source>
</evidence>
<feature type="transmembrane region" description="Helical" evidence="8">
    <location>
        <begin position="241"/>
        <end position="262"/>
    </location>
</feature>
<dbReference type="InterPro" id="IPR018456">
    <property type="entry name" value="PTR2_symporter_CS"/>
</dbReference>
<evidence type="ECO:0000256" key="4">
    <source>
        <dbReference type="ARBA" id="ARBA00022692"/>
    </source>
</evidence>
<dbReference type="PANTHER" id="PTHR11654">
    <property type="entry name" value="OLIGOPEPTIDE TRANSPORTER-RELATED"/>
    <property type="match status" value="1"/>
</dbReference>
<feature type="transmembrane region" description="Helical" evidence="8">
    <location>
        <begin position="326"/>
        <end position="343"/>
    </location>
</feature>
<dbReference type="InterPro" id="IPR000109">
    <property type="entry name" value="POT_fam"/>
</dbReference>
<keyword evidence="3" id="KW-0813">Transport</keyword>
<feature type="transmembrane region" description="Helical" evidence="8">
    <location>
        <begin position="217"/>
        <end position="235"/>
    </location>
</feature>
<dbReference type="GO" id="GO:0005886">
    <property type="term" value="C:plasma membrane"/>
    <property type="evidence" value="ECO:0007669"/>
    <property type="project" value="UniProtKB-ARBA"/>
</dbReference>
<dbReference type="EMBL" id="MCGE01000025">
    <property type="protein sequence ID" value="ORZ10170.1"/>
    <property type="molecule type" value="Genomic_DNA"/>
</dbReference>
<reference evidence="9 10" key="1">
    <citation type="submission" date="2016-07" db="EMBL/GenBank/DDBJ databases">
        <title>Pervasive Adenine N6-methylation of Active Genes in Fungi.</title>
        <authorList>
            <consortium name="DOE Joint Genome Institute"/>
            <person name="Mondo S.J."/>
            <person name="Dannebaum R.O."/>
            <person name="Kuo R.C."/>
            <person name="Labutti K."/>
            <person name="Haridas S."/>
            <person name="Kuo A."/>
            <person name="Salamov A."/>
            <person name="Ahrendt S.R."/>
            <person name="Lipzen A."/>
            <person name="Sullivan W."/>
            <person name="Andreopoulos W.B."/>
            <person name="Clum A."/>
            <person name="Lindquist E."/>
            <person name="Daum C."/>
            <person name="Ramamoorthy G.K."/>
            <person name="Gryganskyi A."/>
            <person name="Culley D."/>
            <person name="Magnuson J.K."/>
            <person name="James T.Y."/>
            <person name="O'Malley M.A."/>
            <person name="Stajich J.E."/>
            <person name="Spatafora J.W."/>
            <person name="Visel A."/>
            <person name="Grigoriev I.V."/>
        </authorList>
    </citation>
    <scope>NUCLEOTIDE SEQUENCE [LARGE SCALE GENOMIC DNA]</scope>
    <source>
        <strain evidence="9 10">NRRL 1336</strain>
    </source>
</reference>
<feature type="transmembrane region" description="Helical" evidence="8">
    <location>
        <begin position="156"/>
        <end position="175"/>
    </location>
</feature>
<keyword evidence="10" id="KW-1185">Reference proteome</keyword>
<dbReference type="OrthoDB" id="8904098at2759"/>
<feature type="transmembrane region" description="Helical" evidence="8">
    <location>
        <begin position="363"/>
        <end position="379"/>
    </location>
</feature>
<feature type="transmembrane region" description="Helical" evidence="8">
    <location>
        <begin position="400"/>
        <end position="422"/>
    </location>
</feature>
<dbReference type="PROSITE" id="PS01022">
    <property type="entry name" value="PTR2_1"/>
    <property type="match status" value="1"/>
</dbReference>
<dbReference type="GO" id="GO:0071916">
    <property type="term" value="F:dipeptide transmembrane transporter activity"/>
    <property type="evidence" value="ECO:0007669"/>
    <property type="project" value="UniProtKB-ARBA"/>
</dbReference>
<evidence type="ECO:0000256" key="7">
    <source>
        <dbReference type="SAM" id="MobiDB-lite"/>
    </source>
</evidence>
<feature type="transmembrane region" description="Helical" evidence="8">
    <location>
        <begin position="129"/>
        <end position="150"/>
    </location>
</feature>
<keyword evidence="6 8" id="KW-0472">Membrane</keyword>
<name>A0A1X2I6E0_9FUNG</name>
<comment type="subcellular location">
    <subcellularLocation>
        <location evidence="1">Membrane</location>
        <topology evidence="1">Multi-pass membrane protein</topology>
    </subcellularLocation>
</comment>
<feature type="transmembrane region" description="Helical" evidence="8">
    <location>
        <begin position="442"/>
        <end position="464"/>
    </location>
</feature>
<dbReference type="AlphaFoldDB" id="A0A1X2I6E0"/>
<feature type="transmembrane region" description="Helical" evidence="8">
    <location>
        <begin position="506"/>
        <end position="525"/>
    </location>
</feature>
<proteinExistence type="inferred from homology"/>
<feature type="transmembrane region" description="Helical" evidence="8">
    <location>
        <begin position="97"/>
        <end position="117"/>
    </location>
</feature>
<feature type="transmembrane region" description="Helical" evidence="8">
    <location>
        <begin position="476"/>
        <end position="500"/>
    </location>
</feature>
<accession>A0A1X2I6E0</accession>
<evidence type="ECO:0000256" key="3">
    <source>
        <dbReference type="ARBA" id="ARBA00022448"/>
    </source>
</evidence>
<dbReference type="InterPro" id="IPR036259">
    <property type="entry name" value="MFS_trans_sf"/>
</dbReference>
<protein>
    <submittedName>
        <fullName evidence="9">POT family-domain-containing protein</fullName>
    </submittedName>
</protein>
<dbReference type="Proteomes" id="UP000193560">
    <property type="component" value="Unassembled WGS sequence"/>
</dbReference>
<keyword evidence="5 8" id="KW-1133">Transmembrane helix</keyword>
<gene>
    <name evidence="9" type="ORF">BCR42DRAFT_484163</name>
</gene>
<evidence type="ECO:0000256" key="2">
    <source>
        <dbReference type="ARBA" id="ARBA00005982"/>
    </source>
</evidence>
<comment type="caution">
    <text evidence="9">The sequence shown here is derived from an EMBL/GenBank/DDBJ whole genome shotgun (WGS) entry which is preliminary data.</text>
</comment>
<dbReference type="Pfam" id="PF00854">
    <property type="entry name" value="PTR2"/>
    <property type="match status" value="1"/>
</dbReference>
<feature type="region of interest" description="Disordered" evidence="7">
    <location>
        <begin position="1"/>
        <end position="32"/>
    </location>
</feature>
<organism evidence="9 10">
    <name type="scientific">Absidia repens</name>
    <dbReference type="NCBI Taxonomy" id="90262"/>
    <lineage>
        <taxon>Eukaryota</taxon>
        <taxon>Fungi</taxon>
        <taxon>Fungi incertae sedis</taxon>
        <taxon>Mucoromycota</taxon>
        <taxon>Mucoromycotina</taxon>
        <taxon>Mucoromycetes</taxon>
        <taxon>Mucorales</taxon>
        <taxon>Cunninghamellaceae</taxon>
        <taxon>Absidia</taxon>
    </lineage>
</organism>
<dbReference type="SUPFAM" id="SSF103473">
    <property type="entry name" value="MFS general substrate transporter"/>
    <property type="match status" value="1"/>
</dbReference>
<keyword evidence="4 8" id="KW-0812">Transmembrane</keyword>
<evidence type="ECO:0000256" key="6">
    <source>
        <dbReference type="ARBA" id="ARBA00023136"/>
    </source>
</evidence>
<sequence length="577" mass="64226">MEDEKKIKDVGMTTDISSEEDQHNDYEPEPTEDDWKNLREVADTLPKSAFLIILIEFCERFTFYGLSGPFQNYIQQPPPASYPAEVPGALDKGQQTATALTTFFSFWCYCTPILGAIIADQYLGRYKTILTFSFIYLIGLLILTCSSIPVAIENGAAFPGLVVSLIVIGFGTGGIKSNVSPLIAEQCPHTKPFIRTLENGERVIVSPQATYQKLFNMFYWGINCGSLASLTTTLIEKNVGFWAAFLLPTCVFIPGIILVIIGKGWYVQTPPRGSIFFEVGAVIRLSFKHGLEGCKPSRLQENDPENAAKATWDDVFVDELRRTFKACIVFCWFPLYWLCYSQMTNNLVSMVATTQTGSVPNDIMQNINPLTLVICIPIMDRVFYPVVRRLGFPMRPMSRITCGFIFASLGMAYTAIIQHLIYSQPPYYDHPSGKKNDITAAIVVPSYVLIAISEIFASITGLEYAFKKAPEKMKSLVMAGFLFTNCIGSVLGFALVSVAVDPKLQWMYTGISVAMFTCAILFYICHGKNDATDVAEDNIGRAKSEKELYAQKVVDHEQEGLHETAIVDYEANIKSTV</sequence>
<comment type="similarity">
    <text evidence="2">Belongs to the major facilitator superfamily. Proton-dependent oligopeptide transporter (POT/PTR) (TC 2.A.17) family.</text>
</comment>
<evidence type="ECO:0000256" key="5">
    <source>
        <dbReference type="ARBA" id="ARBA00022989"/>
    </source>
</evidence>
<dbReference type="FunFam" id="1.20.1250.20:FF:000085">
    <property type="entry name" value="MFS peptide transporter Ptr2"/>
    <property type="match status" value="1"/>
</dbReference>
<evidence type="ECO:0000313" key="9">
    <source>
        <dbReference type="EMBL" id="ORZ10170.1"/>
    </source>
</evidence>
<evidence type="ECO:0000313" key="10">
    <source>
        <dbReference type="Proteomes" id="UP000193560"/>
    </source>
</evidence>
<evidence type="ECO:0000256" key="8">
    <source>
        <dbReference type="SAM" id="Phobius"/>
    </source>
</evidence>
<dbReference type="Gene3D" id="1.20.1250.20">
    <property type="entry name" value="MFS general substrate transporter like domains"/>
    <property type="match status" value="1"/>
</dbReference>